<dbReference type="InterPro" id="IPR001138">
    <property type="entry name" value="Zn2Cys6_DnaBD"/>
</dbReference>
<dbReference type="InterPro" id="IPR036864">
    <property type="entry name" value="Zn2-C6_fun-type_DNA-bd_sf"/>
</dbReference>
<organism evidence="11 12">
    <name type="scientific">Cordyceps fumosorosea (strain ARSEF 2679)</name>
    <name type="common">Isaria fumosorosea</name>
    <dbReference type="NCBI Taxonomy" id="1081104"/>
    <lineage>
        <taxon>Eukaryota</taxon>
        <taxon>Fungi</taxon>
        <taxon>Dikarya</taxon>
        <taxon>Ascomycota</taxon>
        <taxon>Pezizomycotina</taxon>
        <taxon>Sordariomycetes</taxon>
        <taxon>Hypocreomycetidae</taxon>
        <taxon>Hypocreales</taxon>
        <taxon>Cordycipitaceae</taxon>
        <taxon>Cordyceps</taxon>
    </lineage>
</organism>
<dbReference type="SMART" id="SM00066">
    <property type="entry name" value="GAL4"/>
    <property type="match status" value="1"/>
</dbReference>
<reference evidence="11 12" key="1">
    <citation type="journal article" date="2016" name="Genome Biol. Evol.">
        <title>Divergent and convergent evolution of fungal pathogenicity.</title>
        <authorList>
            <person name="Shang Y."/>
            <person name="Xiao G."/>
            <person name="Zheng P."/>
            <person name="Cen K."/>
            <person name="Zhan S."/>
            <person name="Wang C."/>
        </authorList>
    </citation>
    <scope>NUCLEOTIDE SEQUENCE [LARGE SCALE GENOMIC DNA]</scope>
    <source>
        <strain evidence="11 12">ARSEF 2679</strain>
    </source>
</reference>
<feature type="region of interest" description="Disordered" evidence="8">
    <location>
        <begin position="548"/>
        <end position="575"/>
    </location>
</feature>
<keyword evidence="3" id="KW-0677">Repeat</keyword>
<comment type="subcellular location">
    <subcellularLocation>
        <location evidence="1">Nucleus</location>
    </subcellularLocation>
</comment>
<protein>
    <submittedName>
        <fullName evidence="11">Fungal transcriptional regulatory protein</fullName>
    </submittedName>
</protein>
<gene>
    <name evidence="11" type="ORF">ISF_02675</name>
</gene>
<evidence type="ECO:0000256" key="7">
    <source>
        <dbReference type="PROSITE-ProRule" id="PRU00042"/>
    </source>
</evidence>
<dbReference type="GeneID" id="30018967"/>
<sequence>MPPNPDNPDNSGRPGDSESSSAAAAARTYVCATCGKRYQRNTHLRRHEATHAATGKFRCIYCDKEFGRGCIKKDFEVVVPELRRGRKPQACEACFTSKVSCDKGHPCGRCLLRRLPCRPREVASAAEEVVPKSTPSSSSSSAPLETPHTQASSASSRLTQPAIPANSHPHRADESMPWIKNLINPHAASMLEHLADDPSSETERIPDMSFLSGGGDDPSQPSPASDPATTAAGDDPMEWYPWSYATMLDDALFNFDDADDINMLSLDDPADPFAAILNPFLPSPPSSSSSSAEGVEDTSLLLVNALRDLDQELRASDPTYKQQPAFSAAAVAAALSAANLRRLAATFFRLSHVHFPIVHVPSFRASSPSSRALLLSLAVQGAFRSPPLDDVLAVRGLLRLAEEYVFRELHDALAATAPRPPLLPTPAALEALQAALVIVYLLAINNSVSSRRQSRVRRIPELAWVVRHLDLMNVRHAPGEGWRLFVHRETCIRIATWTAVADWHQCGMFRCMPIMATTELNCDHPCSTAVWDAADEAEFAAAVAGDEKRLRSGHHSPSPSSSAASSTSGPSSPVSAQSNIRQFIDILMADKWNRAEQCPRDSYNIHDLSTAAVALSNVAITADIMSMMPFTAPALLRSLARWQELWADLIRELGTAALMKTGMSRHSNEMAHLTRKIVEASINKSKHPFFQKVGHETVTELYSFVIHG</sequence>
<feature type="domain" description="C2H2-type" evidence="10">
    <location>
        <begin position="29"/>
        <end position="56"/>
    </location>
</feature>
<feature type="compositionally biased region" description="Basic and acidic residues" evidence="8">
    <location>
        <begin position="195"/>
        <end position="206"/>
    </location>
</feature>
<dbReference type="Gene3D" id="3.30.160.60">
    <property type="entry name" value="Classic Zinc Finger"/>
    <property type="match status" value="1"/>
</dbReference>
<dbReference type="SUPFAM" id="SSF57667">
    <property type="entry name" value="beta-beta-alpha zinc fingers"/>
    <property type="match status" value="1"/>
</dbReference>
<accession>A0A168BY79</accession>
<feature type="domain" description="Zn(2)-C6 fungal-type" evidence="9">
    <location>
        <begin position="90"/>
        <end position="117"/>
    </location>
</feature>
<feature type="compositionally biased region" description="Low complexity" evidence="8">
    <location>
        <begin position="217"/>
        <end position="234"/>
    </location>
</feature>
<dbReference type="RefSeq" id="XP_018706988.1">
    <property type="nucleotide sequence ID" value="XM_018846281.1"/>
</dbReference>
<dbReference type="PROSITE" id="PS50048">
    <property type="entry name" value="ZN2_CY6_FUNGAL_2"/>
    <property type="match status" value="1"/>
</dbReference>
<name>A0A168BY79_CORFA</name>
<keyword evidence="5" id="KW-0862">Zinc</keyword>
<dbReference type="SUPFAM" id="SSF57701">
    <property type="entry name" value="Zn2/Cys6 DNA-binding domain"/>
    <property type="match status" value="1"/>
</dbReference>
<feature type="region of interest" description="Disordered" evidence="8">
    <location>
        <begin position="1"/>
        <end position="22"/>
    </location>
</feature>
<evidence type="ECO:0000256" key="4">
    <source>
        <dbReference type="ARBA" id="ARBA00022771"/>
    </source>
</evidence>
<evidence type="ECO:0000256" key="5">
    <source>
        <dbReference type="ARBA" id="ARBA00022833"/>
    </source>
</evidence>
<evidence type="ECO:0000256" key="1">
    <source>
        <dbReference type="ARBA" id="ARBA00004123"/>
    </source>
</evidence>
<comment type="caution">
    <text evidence="11">The sequence shown here is derived from an EMBL/GenBank/DDBJ whole genome shotgun (WGS) entry which is preliminary data.</text>
</comment>
<dbReference type="GO" id="GO:0005634">
    <property type="term" value="C:nucleus"/>
    <property type="evidence" value="ECO:0007669"/>
    <property type="project" value="UniProtKB-SubCell"/>
</dbReference>
<dbReference type="PROSITE" id="PS50157">
    <property type="entry name" value="ZINC_FINGER_C2H2_2"/>
    <property type="match status" value="1"/>
</dbReference>
<dbReference type="PROSITE" id="PS00028">
    <property type="entry name" value="ZINC_FINGER_C2H2_1"/>
    <property type="match status" value="1"/>
</dbReference>
<dbReference type="Proteomes" id="UP000076744">
    <property type="component" value="Unassembled WGS sequence"/>
</dbReference>
<feature type="region of interest" description="Disordered" evidence="8">
    <location>
        <begin position="125"/>
        <end position="174"/>
    </location>
</feature>
<dbReference type="PANTHER" id="PTHR40626:SF1">
    <property type="entry name" value="TRANSCRIPTION FACTOR WITH C2H2 AND ZN(2)-CYS(6) DNA BINDING DOMAIN (EUROFUNG)"/>
    <property type="match status" value="1"/>
</dbReference>
<feature type="compositionally biased region" description="Low complexity" evidence="8">
    <location>
        <begin position="556"/>
        <end position="575"/>
    </location>
</feature>
<dbReference type="CDD" id="cd00067">
    <property type="entry name" value="GAL4"/>
    <property type="match status" value="1"/>
</dbReference>
<dbReference type="EMBL" id="AZHB01000004">
    <property type="protein sequence ID" value="OAA70701.1"/>
    <property type="molecule type" value="Genomic_DNA"/>
</dbReference>
<evidence type="ECO:0000256" key="3">
    <source>
        <dbReference type="ARBA" id="ARBA00022737"/>
    </source>
</evidence>
<feature type="compositionally biased region" description="Polar residues" evidence="8">
    <location>
        <begin position="147"/>
        <end position="159"/>
    </location>
</feature>
<dbReference type="Pfam" id="PF00172">
    <property type="entry name" value="Zn_clus"/>
    <property type="match status" value="1"/>
</dbReference>
<evidence type="ECO:0000256" key="2">
    <source>
        <dbReference type="ARBA" id="ARBA00022723"/>
    </source>
</evidence>
<dbReference type="GO" id="GO:0000978">
    <property type="term" value="F:RNA polymerase II cis-regulatory region sequence-specific DNA binding"/>
    <property type="evidence" value="ECO:0007669"/>
    <property type="project" value="InterPro"/>
</dbReference>
<keyword evidence="4 7" id="KW-0863">Zinc-finger</keyword>
<dbReference type="GO" id="GO:0000785">
    <property type="term" value="C:chromatin"/>
    <property type="evidence" value="ECO:0007669"/>
    <property type="project" value="TreeGrafter"/>
</dbReference>
<dbReference type="GO" id="GO:0008270">
    <property type="term" value="F:zinc ion binding"/>
    <property type="evidence" value="ECO:0007669"/>
    <property type="project" value="UniProtKB-KW"/>
</dbReference>
<dbReference type="AlphaFoldDB" id="A0A168BY79"/>
<dbReference type="InterPro" id="IPR051059">
    <property type="entry name" value="VerF-like"/>
</dbReference>
<dbReference type="InterPro" id="IPR013087">
    <property type="entry name" value="Znf_C2H2_type"/>
</dbReference>
<dbReference type="STRING" id="1081104.A0A168BY79"/>
<proteinExistence type="predicted"/>
<evidence type="ECO:0000259" key="9">
    <source>
        <dbReference type="PROSITE" id="PS50048"/>
    </source>
</evidence>
<evidence type="ECO:0000313" key="11">
    <source>
        <dbReference type="EMBL" id="OAA70701.1"/>
    </source>
</evidence>
<keyword evidence="2" id="KW-0479">Metal-binding</keyword>
<dbReference type="InterPro" id="IPR036236">
    <property type="entry name" value="Znf_C2H2_sf"/>
</dbReference>
<feature type="region of interest" description="Disordered" evidence="8">
    <location>
        <begin position="195"/>
        <end position="234"/>
    </location>
</feature>
<dbReference type="OrthoDB" id="3945418at2759"/>
<dbReference type="Gene3D" id="4.10.240.10">
    <property type="entry name" value="Zn(2)-C6 fungal-type DNA-binding domain"/>
    <property type="match status" value="1"/>
</dbReference>
<keyword evidence="6" id="KW-0539">Nucleus</keyword>
<evidence type="ECO:0000256" key="6">
    <source>
        <dbReference type="ARBA" id="ARBA00023242"/>
    </source>
</evidence>
<evidence type="ECO:0000313" key="12">
    <source>
        <dbReference type="Proteomes" id="UP000076744"/>
    </source>
</evidence>
<evidence type="ECO:0000259" key="10">
    <source>
        <dbReference type="PROSITE" id="PS50157"/>
    </source>
</evidence>
<dbReference type="GO" id="GO:0000981">
    <property type="term" value="F:DNA-binding transcription factor activity, RNA polymerase II-specific"/>
    <property type="evidence" value="ECO:0007669"/>
    <property type="project" value="InterPro"/>
</dbReference>
<dbReference type="PANTHER" id="PTHR40626">
    <property type="entry name" value="MIP31509P"/>
    <property type="match status" value="1"/>
</dbReference>
<evidence type="ECO:0000256" key="8">
    <source>
        <dbReference type="SAM" id="MobiDB-lite"/>
    </source>
</evidence>
<keyword evidence="12" id="KW-1185">Reference proteome</keyword>